<dbReference type="SUPFAM" id="SSF51735">
    <property type="entry name" value="NAD(P)-binding Rossmann-fold domains"/>
    <property type="match status" value="2"/>
</dbReference>
<dbReference type="InterPro" id="IPR042104">
    <property type="entry name" value="PKS_dehydratase_sf"/>
</dbReference>
<keyword evidence="5" id="KW-0511">Multifunctional enzyme</keyword>
<reference evidence="10 11" key="1">
    <citation type="journal article" date="2016" name="Genome Biol. Evol.">
        <title>Divergent and convergent evolution of fungal pathogenicity.</title>
        <authorList>
            <person name="Shang Y."/>
            <person name="Xiao G."/>
            <person name="Zheng P."/>
            <person name="Cen K."/>
            <person name="Zhan S."/>
            <person name="Wang C."/>
        </authorList>
    </citation>
    <scope>NUCLEOTIDE SEQUENCE [LARGE SCALE GENOMIC DNA]</scope>
    <source>
        <strain evidence="10 11">RCEF 2490</strain>
    </source>
</reference>
<dbReference type="InterPro" id="IPR020806">
    <property type="entry name" value="PKS_PP-bd"/>
</dbReference>
<organism evidence="10 11">
    <name type="scientific">Moelleriella libera RCEF 2490</name>
    <dbReference type="NCBI Taxonomy" id="1081109"/>
    <lineage>
        <taxon>Eukaryota</taxon>
        <taxon>Fungi</taxon>
        <taxon>Dikarya</taxon>
        <taxon>Ascomycota</taxon>
        <taxon>Pezizomycotina</taxon>
        <taxon>Sordariomycetes</taxon>
        <taxon>Hypocreomycetidae</taxon>
        <taxon>Hypocreales</taxon>
        <taxon>Clavicipitaceae</taxon>
        <taxon>Moelleriella</taxon>
    </lineage>
</organism>
<dbReference type="InterPro" id="IPR056501">
    <property type="entry name" value="NAD-bd_HRPKS_sdrA"/>
</dbReference>
<dbReference type="InterPro" id="IPR049552">
    <property type="entry name" value="PKS_DH_N"/>
</dbReference>
<dbReference type="InterPro" id="IPR006162">
    <property type="entry name" value="Ppantetheine_attach_site"/>
</dbReference>
<dbReference type="SUPFAM" id="SSF50129">
    <property type="entry name" value="GroES-like"/>
    <property type="match status" value="1"/>
</dbReference>
<dbReference type="Pfam" id="PF00109">
    <property type="entry name" value="ketoacyl-synt"/>
    <property type="match status" value="1"/>
</dbReference>
<dbReference type="InterPro" id="IPR050091">
    <property type="entry name" value="PKS_NRPS_Biosynth_Enz"/>
</dbReference>
<keyword evidence="2" id="KW-0597">Phosphoprotein</keyword>
<dbReference type="InterPro" id="IPR036736">
    <property type="entry name" value="ACP-like_sf"/>
</dbReference>
<dbReference type="InterPro" id="IPR049551">
    <property type="entry name" value="PKS_DH_C"/>
</dbReference>
<sequence length="2378" mass="258827">MDDVAVIGVGLRFPGNATNPENLWDVLTKGESQWGEIPRERLNIDGYYHPSGDRLGSIPFRGAHLLKEDIAAFDATFFATTSDDARAIDPQQRLLLEISYEALENAGIRREDIRGTNTSVYVGSFVKDYEQVCLRDPDWAPQYAATGNGIAIMANRISYFYDLHGPSMTIDTGCSGSLVSVHMGVQSIRSGESSLAVVAGAGMILTPSTIMPMTALNFLSPDGKCFTFDSRANGYGRGEGVGVVILKKLADAIRDNDPVRAVIRGTSVNQDGRTTGITLPSKEAQVANIRSVYANAGLNFDQTAYVECHGTGTQAGDWRELKAISETLAAVRDQGSPIVVGSLKPNIGHLEGAAGVAGLIKGVLILENGKIPPNINFKTGNPDINFTEWKVQVPLSVMAWPKAGLKRVSVNCFGFGGTNAHVILDEAPEQPSQAQFGSHNFGSQHSASDTLSHKMNDMPPCTHQLFCYSASEKGTIPRIMRSHLSYIEKQPLSKHAEWLRNYAYTLGCRRSVMEYKTFFVASSASELATNLEAGGSTSAVRSMHKERPRVAFVFSGQGNQWAQMGLDLMPFNVFSRSLEEASDHLKHNLQSPFNLIREIFREESQSTLSQPQLAQPATTAIQVALVDLLHSFGINCTHVVGHSSGEIAAAYAAGAISRCAAWEIAYFRGMAAVSIAVRAPRLRGTMMSVGMSAEETKRLLASQPRSAEVACFNSPISTTISGRAEYLEAIARELTARKIFHRILRVDTAYHSSHMLLVAPDYRDSLKVLTTQDISPGVVMFSSVTGKRIQGSELGSRYWTDNMVKPVCFEGAVSAMMSMSAEARPEVVLEVGPRAALETPISETMSSVLGASSRPAYYSVMHSKGSGMSRLLSIIGELWVKGCPIELEQVFSLGQPQQTLKCLTDLPPYPWNHSKSYWHESHLSVAHRQREVPRQDLIGALTADSISFEPRWRGFLRISENPWIQDHQVQKTIIYPAAGMISMVLEGAKQIRPKDKHFLGYEITDMKLSQAMIVPNTAHGLEVAMTIKLNDDSKGHGHEFTIYSKQLDGDWEQHASGFVQWRLADSEGYSGFSAHDPSMQRFSRQCGQSVNSRQLYELLDTIGMNYGPTFQNVSDVKRGDGACVFKVKVPDTKSKMPAKFEYPHVIHPATLDSMFHSLFAIETVPLVPAFFESIFVSANVNNEDGPRLFSGYATAEKVGLHGARANLSLSGSGSAGPDVVIKGFNLTAIDGGAREEAGFLPNFQNLSNEIVWNEDADRAARADSTRMIELFAHKYPALSILQVGDSSSMALEILELVFSKEAEDTPRLSRFTVLHDENSNVPSELGQSLASSGLRRLVEFKQRIGDVKSDYHLIFVCEQDSQQLSELRARLKVGGLLFEPKNDARKDGDSIDERLPSKTPSILTSLRRSHCRIVEPSTAPQVIVVGNDAKLEETLAFADNLRISSSRPDEPRIICLSPAEAVENHELLTRSVVISTVDIEPAPGDPCCMVNWDERAFQWFRSIYKASKGIIWLSQTSHMKPEKLESSGMIGLARVLMSEDPRKLLVTLDLGAESRLDKLSTACSVLGVFYETFSAKVSSAYLDTEFAEQDGKIFIPRMRPIKSLNQIIEGRLPRLTKSIPFHPSKTCANHQAPVKLEITDSKLSDDAWHFVESPVMSELQPDEVDIALTQTMLTSQDLDAFLGRSAECSVGIDVRGRVTAVGSDISDFQVGDEVSTLVLGGTIQSSHRVNVKSHWVQHSMNGFAPSLYTSAYYGLVHMGRVRRKSTVLIQGGASAHGLAAIEIATLCGAETFATISGEGQDRQRQLLQACGLPASSIFDANSHELADRIRTTSAVDKFDVVYDTLEDQLMSDLKLVKPCGIAVRLVGKSADVMSQRVALGRSSGTIVNLDLRKLLESDGGFVMELMQAAWQLLEAKEWNPSLAIAASTDFKIDVLHEALHHVQQNPHCGICTVSASPEEEGAARVRVICKDTSRTLQDALDPHGTYVLAGGLGGLGRSIAELLVANGARHLAFMSRSGAASESCQRYVSSLRCRDIHVGVYCVNICDEANLNALVRGELAAQMPPVRGVFQCAAVIRDGMFDNMDYASWQAATSPKMHGSWNLVKALSTTGQGAEDDDDEDDDKPFFVFLASSAGVIGNRGQANYAAGNSFQDALAHHCRLQGTHAVSIDLGPVLGAGMLTESEEVLDMLRASGFYGIRHEDFLTVIKHAVTGEMGPLATPTPAQIILGVGTGGLLRQNAPPDPYWSRAALYAYLSLVDMPRADLDAAGGGGGDSEANQHMDLKTALVRAGSREEAETLVRRGLAGMLAKATKLLPEEMDLDKAPKAYGVDSLVAVGVRNWVLASCGVEVSMFEVLSNDSIAEMAAKIAERGNYGSSA</sequence>
<dbReference type="PANTHER" id="PTHR43775">
    <property type="entry name" value="FATTY ACID SYNTHASE"/>
    <property type="match status" value="1"/>
</dbReference>
<dbReference type="InterPro" id="IPR014043">
    <property type="entry name" value="Acyl_transferase_dom"/>
</dbReference>
<evidence type="ECO:0000313" key="10">
    <source>
        <dbReference type="EMBL" id="KZZ99128.1"/>
    </source>
</evidence>
<dbReference type="GO" id="GO:0031177">
    <property type="term" value="F:phosphopantetheine binding"/>
    <property type="evidence" value="ECO:0007669"/>
    <property type="project" value="InterPro"/>
</dbReference>
<dbReference type="Pfam" id="PF16197">
    <property type="entry name" value="KAsynt_C_assoc"/>
    <property type="match status" value="1"/>
</dbReference>
<dbReference type="GO" id="GO:0006633">
    <property type="term" value="P:fatty acid biosynthetic process"/>
    <property type="evidence" value="ECO:0007669"/>
    <property type="project" value="TreeGrafter"/>
</dbReference>
<dbReference type="Gene3D" id="3.90.180.10">
    <property type="entry name" value="Medium-chain alcohol dehydrogenases, catalytic domain"/>
    <property type="match status" value="1"/>
</dbReference>
<dbReference type="InterPro" id="IPR011032">
    <property type="entry name" value="GroES-like_sf"/>
</dbReference>
<evidence type="ECO:0000259" key="9">
    <source>
        <dbReference type="PROSITE" id="PS52019"/>
    </source>
</evidence>
<protein>
    <submittedName>
        <fullName evidence="10">Polyketide synthase</fullName>
    </submittedName>
</protein>
<dbReference type="SMART" id="SM00823">
    <property type="entry name" value="PKS_PP"/>
    <property type="match status" value="1"/>
</dbReference>
<accession>A0A168ETC8</accession>
<dbReference type="InterPro" id="IPR016039">
    <property type="entry name" value="Thiolase-like"/>
</dbReference>
<dbReference type="InterPro" id="IPR016035">
    <property type="entry name" value="Acyl_Trfase/lysoPLipase"/>
</dbReference>
<dbReference type="InterPro" id="IPR057326">
    <property type="entry name" value="KR_dom"/>
</dbReference>
<feature type="active site" description="Proton acceptor; for dehydratase activity" evidence="6">
    <location>
        <position position="967"/>
    </location>
</feature>
<dbReference type="PROSITE" id="PS00012">
    <property type="entry name" value="PHOSPHOPANTETHEINE"/>
    <property type="match status" value="1"/>
</dbReference>
<feature type="region of interest" description="N-terminal hotdog fold" evidence="6">
    <location>
        <begin position="935"/>
        <end position="1066"/>
    </location>
</feature>
<dbReference type="PROSITE" id="PS52004">
    <property type="entry name" value="KS3_2"/>
    <property type="match status" value="1"/>
</dbReference>
<evidence type="ECO:0000256" key="6">
    <source>
        <dbReference type="PROSITE-ProRule" id="PRU01363"/>
    </source>
</evidence>
<feature type="domain" description="Carrier" evidence="7">
    <location>
        <begin position="2291"/>
        <end position="2372"/>
    </location>
</feature>
<dbReference type="SUPFAM" id="SSF47336">
    <property type="entry name" value="ACP-like"/>
    <property type="match status" value="1"/>
</dbReference>
<evidence type="ECO:0000256" key="3">
    <source>
        <dbReference type="ARBA" id="ARBA00022679"/>
    </source>
</evidence>
<dbReference type="SUPFAM" id="SSF55048">
    <property type="entry name" value="Probable ACP-binding domain of malonyl-CoA ACP transacylase"/>
    <property type="match status" value="1"/>
</dbReference>
<dbReference type="Pfam" id="PF00550">
    <property type="entry name" value="PP-binding"/>
    <property type="match status" value="1"/>
</dbReference>
<dbReference type="SMART" id="SM00822">
    <property type="entry name" value="PKS_KR"/>
    <property type="match status" value="1"/>
</dbReference>
<comment type="caution">
    <text evidence="10">The sequence shown here is derived from an EMBL/GenBank/DDBJ whole genome shotgun (WGS) entry which is preliminary data.</text>
</comment>
<dbReference type="Gene3D" id="3.40.50.720">
    <property type="entry name" value="NAD(P)-binding Rossmann-like Domain"/>
    <property type="match status" value="2"/>
</dbReference>
<dbReference type="CDD" id="cd00833">
    <property type="entry name" value="PKS"/>
    <property type="match status" value="1"/>
</dbReference>
<dbReference type="InterPro" id="IPR036291">
    <property type="entry name" value="NAD(P)-bd_dom_sf"/>
</dbReference>
<name>A0A168ETC8_9HYPO</name>
<evidence type="ECO:0000256" key="4">
    <source>
        <dbReference type="ARBA" id="ARBA00023002"/>
    </source>
</evidence>
<feature type="region of interest" description="C-terminal hotdog fold" evidence="6">
    <location>
        <begin position="1087"/>
        <end position="1235"/>
    </location>
</feature>
<keyword evidence="11" id="KW-1185">Reference proteome</keyword>
<dbReference type="InterPro" id="IPR014031">
    <property type="entry name" value="Ketoacyl_synth_C"/>
</dbReference>
<evidence type="ECO:0000256" key="2">
    <source>
        <dbReference type="ARBA" id="ARBA00022553"/>
    </source>
</evidence>
<dbReference type="GO" id="GO:0030639">
    <property type="term" value="P:polyketide biosynthetic process"/>
    <property type="evidence" value="ECO:0007669"/>
    <property type="project" value="UniProtKB-ARBA"/>
</dbReference>
<dbReference type="InterPro" id="IPR009081">
    <property type="entry name" value="PP-bd_ACP"/>
</dbReference>
<proteinExistence type="predicted"/>
<dbReference type="Gene3D" id="3.30.70.3290">
    <property type="match status" value="1"/>
</dbReference>
<dbReference type="CDD" id="cd05195">
    <property type="entry name" value="enoyl_red"/>
    <property type="match status" value="1"/>
</dbReference>
<gene>
    <name evidence="10" type="ORF">AAL_02679</name>
</gene>
<dbReference type="InterPro" id="IPR020843">
    <property type="entry name" value="ER"/>
</dbReference>
<dbReference type="InterPro" id="IPR001227">
    <property type="entry name" value="Ac_transferase_dom_sf"/>
</dbReference>
<dbReference type="InterPro" id="IPR020807">
    <property type="entry name" value="PKS_DH"/>
</dbReference>
<dbReference type="EMBL" id="AZGY01000004">
    <property type="protein sequence ID" value="KZZ99128.1"/>
    <property type="molecule type" value="Genomic_DNA"/>
</dbReference>
<dbReference type="Gene3D" id="3.10.129.110">
    <property type="entry name" value="Polyketide synthase dehydratase"/>
    <property type="match status" value="1"/>
</dbReference>
<feature type="domain" description="Ketosynthase family 3 (KS3)" evidence="8">
    <location>
        <begin position="1"/>
        <end position="426"/>
    </location>
</feature>
<dbReference type="Pfam" id="PF14765">
    <property type="entry name" value="PS-DH"/>
    <property type="match status" value="1"/>
</dbReference>
<dbReference type="SUPFAM" id="SSF53901">
    <property type="entry name" value="Thiolase-like"/>
    <property type="match status" value="1"/>
</dbReference>
<dbReference type="InterPro" id="IPR032821">
    <property type="entry name" value="PKS_assoc"/>
</dbReference>
<dbReference type="Gene3D" id="1.10.1200.10">
    <property type="entry name" value="ACP-like"/>
    <property type="match status" value="1"/>
</dbReference>
<evidence type="ECO:0000313" key="11">
    <source>
        <dbReference type="Proteomes" id="UP000078544"/>
    </source>
</evidence>
<dbReference type="GO" id="GO:0004312">
    <property type="term" value="F:fatty acid synthase activity"/>
    <property type="evidence" value="ECO:0007669"/>
    <property type="project" value="TreeGrafter"/>
</dbReference>
<dbReference type="Proteomes" id="UP000078544">
    <property type="component" value="Unassembled WGS sequence"/>
</dbReference>
<dbReference type="InterPro" id="IPR020841">
    <property type="entry name" value="PKS_Beta-ketoAc_synthase_dom"/>
</dbReference>
<evidence type="ECO:0000259" key="8">
    <source>
        <dbReference type="PROSITE" id="PS52004"/>
    </source>
</evidence>
<dbReference type="GO" id="GO:0016491">
    <property type="term" value="F:oxidoreductase activity"/>
    <property type="evidence" value="ECO:0007669"/>
    <property type="project" value="UniProtKB-KW"/>
</dbReference>
<dbReference type="Pfam" id="PF23114">
    <property type="entry name" value="NAD-bd_HRPKS_sdrA"/>
    <property type="match status" value="1"/>
</dbReference>
<dbReference type="Gene3D" id="3.40.47.10">
    <property type="match status" value="1"/>
</dbReference>
<dbReference type="InterPro" id="IPR049900">
    <property type="entry name" value="PKS_mFAS_DH"/>
</dbReference>
<dbReference type="SMART" id="SM00829">
    <property type="entry name" value="PKS_ER"/>
    <property type="match status" value="1"/>
</dbReference>
<feature type="domain" description="PKS/mFAS DH" evidence="9">
    <location>
        <begin position="935"/>
        <end position="1235"/>
    </location>
</feature>
<dbReference type="STRING" id="1081109.A0A168ETC8"/>
<dbReference type="Pfam" id="PF00698">
    <property type="entry name" value="Acyl_transf_1"/>
    <property type="match status" value="1"/>
</dbReference>
<keyword evidence="1" id="KW-0596">Phosphopantetheine</keyword>
<keyword evidence="3" id="KW-0808">Transferase</keyword>
<dbReference type="OrthoDB" id="329835at2759"/>
<dbReference type="SMART" id="SM00827">
    <property type="entry name" value="PKS_AT"/>
    <property type="match status" value="1"/>
</dbReference>
<dbReference type="PROSITE" id="PS50075">
    <property type="entry name" value="CARRIER"/>
    <property type="match status" value="1"/>
</dbReference>
<feature type="active site" description="Proton donor; for dehydratase activity" evidence="6">
    <location>
        <position position="1152"/>
    </location>
</feature>
<dbReference type="Pfam" id="PF02801">
    <property type="entry name" value="Ketoacyl-synt_C"/>
    <property type="match status" value="1"/>
</dbReference>
<evidence type="ECO:0000256" key="5">
    <source>
        <dbReference type="ARBA" id="ARBA00023268"/>
    </source>
</evidence>
<dbReference type="Gene3D" id="3.40.366.10">
    <property type="entry name" value="Malonyl-Coenzyme A Acyl Carrier Protein, domain 2"/>
    <property type="match status" value="1"/>
</dbReference>
<dbReference type="InterPro" id="IPR014030">
    <property type="entry name" value="Ketoacyl_synth_N"/>
</dbReference>
<dbReference type="SUPFAM" id="SSF52151">
    <property type="entry name" value="FabD/lysophospholipase-like"/>
    <property type="match status" value="1"/>
</dbReference>
<keyword evidence="4" id="KW-0560">Oxidoreductase</keyword>
<dbReference type="PROSITE" id="PS52019">
    <property type="entry name" value="PKS_MFAS_DH"/>
    <property type="match status" value="1"/>
</dbReference>
<dbReference type="InterPro" id="IPR013968">
    <property type="entry name" value="PKS_KR"/>
</dbReference>
<dbReference type="Pfam" id="PF21089">
    <property type="entry name" value="PKS_DH_N"/>
    <property type="match status" value="1"/>
</dbReference>
<dbReference type="Pfam" id="PF08659">
    <property type="entry name" value="KR"/>
    <property type="match status" value="1"/>
</dbReference>
<dbReference type="InterPro" id="IPR016036">
    <property type="entry name" value="Malonyl_transacylase_ACP-bd"/>
</dbReference>
<dbReference type="SMART" id="SM00826">
    <property type="entry name" value="PKS_DH"/>
    <property type="match status" value="1"/>
</dbReference>
<evidence type="ECO:0000259" key="7">
    <source>
        <dbReference type="PROSITE" id="PS50075"/>
    </source>
</evidence>
<dbReference type="SMART" id="SM00825">
    <property type="entry name" value="PKS_KS"/>
    <property type="match status" value="1"/>
</dbReference>
<evidence type="ECO:0000256" key="1">
    <source>
        <dbReference type="ARBA" id="ARBA00022450"/>
    </source>
</evidence>
<dbReference type="PANTHER" id="PTHR43775:SF29">
    <property type="entry name" value="ASPERFURANONE POLYKETIDE SYNTHASE AFOG-RELATED"/>
    <property type="match status" value="1"/>
</dbReference>